<evidence type="ECO:0000256" key="1">
    <source>
        <dbReference type="SAM" id="MobiDB-lite"/>
    </source>
</evidence>
<dbReference type="AlphaFoldDB" id="M4BTN6"/>
<dbReference type="EnsemblProtists" id="HpaT809821">
    <property type="protein sequence ID" value="HpaP809821"/>
    <property type="gene ID" value="HpaG809821"/>
</dbReference>
<dbReference type="InParanoid" id="M4BTN6"/>
<dbReference type="EMBL" id="JH597858">
    <property type="status" value="NOT_ANNOTATED_CDS"/>
    <property type="molecule type" value="Genomic_DNA"/>
</dbReference>
<proteinExistence type="predicted"/>
<evidence type="ECO:0000313" key="2">
    <source>
        <dbReference type="EnsemblProtists" id="HpaP809821"/>
    </source>
</evidence>
<name>M4BTN6_HYAAE</name>
<accession>M4BTN6</accession>
<dbReference type="VEuPathDB" id="FungiDB:HpaG809821"/>
<evidence type="ECO:0000313" key="3">
    <source>
        <dbReference type="Proteomes" id="UP000011713"/>
    </source>
</evidence>
<dbReference type="HOGENOM" id="CLU_2445459_0_0_1"/>
<sequence length="90" mass="9829">MSSFDTLIRLIFQADQGKTFTTDRGTRSRYPGIQRSRRTVVSGSAKISLEVSSELHGLRGSPERLRVPSESLDGFPNESTMETCGGFSSG</sequence>
<reference evidence="3" key="1">
    <citation type="journal article" date="2010" name="Science">
        <title>Signatures of adaptation to obligate biotrophy in the Hyaloperonospora arabidopsidis genome.</title>
        <authorList>
            <person name="Baxter L."/>
            <person name="Tripathy S."/>
            <person name="Ishaque N."/>
            <person name="Boot N."/>
            <person name="Cabral A."/>
            <person name="Kemen E."/>
            <person name="Thines M."/>
            <person name="Ah-Fong A."/>
            <person name="Anderson R."/>
            <person name="Badejoko W."/>
            <person name="Bittner-Eddy P."/>
            <person name="Boore J.L."/>
            <person name="Chibucos M.C."/>
            <person name="Coates M."/>
            <person name="Dehal P."/>
            <person name="Delehaunty K."/>
            <person name="Dong S."/>
            <person name="Downton P."/>
            <person name="Dumas B."/>
            <person name="Fabro G."/>
            <person name="Fronick C."/>
            <person name="Fuerstenberg S.I."/>
            <person name="Fulton L."/>
            <person name="Gaulin E."/>
            <person name="Govers F."/>
            <person name="Hughes L."/>
            <person name="Humphray S."/>
            <person name="Jiang R.H."/>
            <person name="Judelson H."/>
            <person name="Kamoun S."/>
            <person name="Kyung K."/>
            <person name="Meijer H."/>
            <person name="Minx P."/>
            <person name="Morris P."/>
            <person name="Nelson J."/>
            <person name="Phuntumart V."/>
            <person name="Qutob D."/>
            <person name="Rehmany A."/>
            <person name="Rougon-Cardoso A."/>
            <person name="Ryden P."/>
            <person name="Torto-Alalibo T."/>
            <person name="Studholme D."/>
            <person name="Wang Y."/>
            <person name="Win J."/>
            <person name="Wood J."/>
            <person name="Clifton S.W."/>
            <person name="Rogers J."/>
            <person name="Van den Ackerveken G."/>
            <person name="Jones J.D."/>
            <person name="McDowell J.M."/>
            <person name="Beynon J."/>
            <person name="Tyler B.M."/>
        </authorList>
    </citation>
    <scope>NUCLEOTIDE SEQUENCE [LARGE SCALE GENOMIC DNA]</scope>
    <source>
        <strain evidence="3">Emoy2</strain>
    </source>
</reference>
<keyword evidence="3" id="KW-1185">Reference proteome</keyword>
<reference evidence="2" key="2">
    <citation type="submission" date="2015-06" db="UniProtKB">
        <authorList>
            <consortium name="EnsemblProtists"/>
        </authorList>
    </citation>
    <scope>IDENTIFICATION</scope>
    <source>
        <strain evidence="2">Emoy2</strain>
    </source>
</reference>
<feature type="region of interest" description="Disordered" evidence="1">
    <location>
        <begin position="60"/>
        <end position="90"/>
    </location>
</feature>
<organism evidence="2 3">
    <name type="scientific">Hyaloperonospora arabidopsidis (strain Emoy2)</name>
    <name type="common">Downy mildew agent</name>
    <name type="synonym">Peronospora arabidopsidis</name>
    <dbReference type="NCBI Taxonomy" id="559515"/>
    <lineage>
        <taxon>Eukaryota</taxon>
        <taxon>Sar</taxon>
        <taxon>Stramenopiles</taxon>
        <taxon>Oomycota</taxon>
        <taxon>Peronosporomycetes</taxon>
        <taxon>Peronosporales</taxon>
        <taxon>Peronosporaceae</taxon>
        <taxon>Hyaloperonospora</taxon>
    </lineage>
</organism>
<dbReference type="Proteomes" id="UP000011713">
    <property type="component" value="Unassembled WGS sequence"/>
</dbReference>
<protein>
    <submittedName>
        <fullName evidence="2">Uncharacterized protein</fullName>
    </submittedName>
</protein>